<evidence type="ECO:0000313" key="3">
    <source>
        <dbReference type="Proteomes" id="UP000663828"/>
    </source>
</evidence>
<keyword evidence="3" id="KW-1185">Reference proteome</keyword>
<dbReference type="EMBL" id="CAJNOR010000327">
    <property type="protein sequence ID" value="CAF0881026.1"/>
    <property type="molecule type" value="Genomic_DNA"/>
</dbReference>
<organism evidence="2 3">
    <name type="scientific">Adineta ricciae</name>
    <name type="common">Rotifer</name>
    <dbReference type="NCBI Taxonomy" id="249248"/>
    <lineage>
        <taxon>Eukaryota</taxon>
        <taxon>Metazoa</taxon>
        <taxon>Spiralia</taxon>
        <taxon>Gnathifera</taxon>
        <taxon>Rotifera</taxon>
        <taxon>Eurotatoria</taxon>
        <taxon>Bdelloidea</taxon>
        <taxon>Adinetida</taxon>
        <taxon>Adinetidae</taxon>
        <taxon>Adineta</taxon>
    </lineage>
</organism>
<dbReference type="Proteomes" id="UP000663828">
    <property type="component" value="Unassembled WGS sequence"/>
</dbReference>
<feature type="coiled-coil region" evidence="1">
    <location>
        <begin position="458"/>
        <end position="523"/>
    </location>
</feature>
<gene>
    <name evidence="2" type="ORF">XAT740_LOCUS6999</name>
</gene>
<dbReference type="AlphaFoldDB" id="A0A813Y9J3"/>
<name>A0A813Y9J3_ADIRI</name>
<evidence type="ECO:0000313" key="2">
    <source>
        <dbReference type="EMBL" id="CAF0881026.1"/>
    </source>
</evidence>
<feature type="coiled-coil region" evidence="1">
    <location>
        <begin position="360"/>
        <end position="415"/>
    </location>
</feature>
<sequence length="610" mass="71363">MRANQTEYADLDRELKRIDNDLSTSEEDLKNHQEELNTNRNKLKHLAVDHRNLRKTLADDTAKLRKIIEERVEAHLKLFNILKKEKDANQQKESAKYATAIAESNSKAVKSALALAQEASDAMDRFVHANPTASVVGRATKQRMLVERAADVKKAEDDLEKQSKLVEKRENEYKAANSNRILAEKSLQDFEEQITIEKQNVKDSRSKLDAKEKEIQEVEKRIREILAGIETIEQKHQELKDKKADLSNEMNLRKQEMTLDQHRLDFLANNIKHYEAELNGLKSLKADLNAQRNEKQKEHERFVQLMRVPTINEIRATDWSTEVDNRRIESEIFELKAEDNQLNVRKETLQRLIQIISSKNNNLAKAAQDDEQEFIKLQNEIQSLENKLESMDVIIQSAENNIEGERDNQAELERRQQTETMELIFDHDELLSAELTEYQLRKQIDLAKAQLGKRRDCLELLRKEVNQNEETNRKAQTVVHNLEHEIEQENRSTSHRTYAKAEIELTKQRISTIDKHIEELEQECMKLEPELNKISISLNSVYKELCDSAQEFAAMQPQILKEQFRIKGYHHEIVAKQDRYRNYMEQQANFTADAYVHLYPEPKPKTIDDK</sequence>
<proteinExistence type="predicted"/>
<comment type="caution">
    <text evidence="2">The sequence shown here is derived from an EMBL/GenBank/DDBJ whole genome shotgun (WGS) entry which is preliminary data.</text>
</comment>
<protein>
    <submittedName>
        <fullName evidence="2">Uncharacterized protein</fullName>
    </submittedName>
</protein>
<accession>A0A813Y9J3</accession>
<feature type="coiled-coil region" evidence="1">
    <location>
        <begin position="152"/>
        <end position="301"/>
    </location>
</feature>
<evidence type="ECO:0000256" key="1">
    <source>
        <dbReference type="SAM" id="Coils"/>
    </source>
</evidence>
<reference evidence="2" key="1">
    <citation type="submission" date="2021-02" db="EMBL/GenBank/DDBJ databases">
        <authorList>
            <person name="Nowell W R."/>
        </authorList>
    </citation>
    <scope>NUCLEOTIDE SEQUENCE</scope>
</reference>
<keyword evidence="1" id="KW-0175">Coiled coil</keyword>
<feature type="coiled-coil region" evidence="1">
    <location>
        <begin position="1"/>
        <end position="49"/>
    </location>
</feature>